<dbReference type="Pfam" id="PF04024">
    <property type="entry name" value="PspC"/>
    <property type="match status" value="1"/>
</dbReference>
<keyword evidence="2" id="KW-1003">Cell membrane</keyword>
<evidence type="ECO:0000256" key="1">
    <source>
        <dbReference type="ARBA" id="ARBA00004162"/>
    </source>
</evidence>
<keyword evidence="3 6" id="KW-0812">Transmembrane</keyword>
<keyword evidence="5 6" id="KW-0472">Membrane</keyword>
<dbReference type="InterPro" id="IPR052027">
    <property type="entry name" value="PspC"/>
</dbReference>
<dbReference type="EMBL" id="JABSXK010000001">
    <property type="protein sequence ID" value="NRV10059.1"/>
    <property type="molecule type" value="Genomic_DNA"/>
</dbReference>
<dbReference type="AlphaFoldDB" id="A0A1B9BHC6"/>
<accession>A0A1B9BHC6</accession>
<evidence type="ECO:0000256" key="6">
    <source>
        <dbReference type="SAM" id="Phobius"/>
    </source>
</evidence>
<dbReference type="PANTHER" id="PTHR33885">
    <property type="entry name" value="PHAGE SHOCK PROTEIN C"/>
    <property type="match status" value="1"/>
</dbReference>
<proteinExistence type="predicted"/>
<dbReference type="InterPro" id="IPR007168">
    <property type="entry name" value="Phageshock_PspC_N"/>
</dbReference>
<dbReference type="Proteomes" id="UP000821656">
    <property type="component" value="Unassembled WGS sequence"/>
</dbReference>
<protein>
    <submittedName>
        <fullName evidence="8">Phage shock protein PspC (Stress-responsive transcriptional regulator)</fullName>
    </submittedName>
</protein>
<feature type="domain" description="Phage shock protein PspC N-terminal" evidence="7">
    <location>
        <begin position="3"/>
        <end position="59"/>
    </location>
</feature>
<gene>
    <name evidence="8" type="ORF">DFH45_003022</name>
</gene>
<reference evidence="8" key="1">
    <citation type="submission" date="2020-05" db="EMBL/GenBank/DDBJ databases">
        <title>Genomic insights into acetone-butanol-ethanol (ABE) fermentation by sequencing solventogenic clostridia strains.</title>
        <authorList>
            <person name="Brown S."/>
        </authorList>
    </citation>
    <scope>NUCLEOTIDE SEQUENCE</scope>
    <source>
        <strain evidence="8">DJ126</strain>
    </source>
</reference>
<dbReference type="RefSeq" id="WP_065418737.1">
    <property type="nucleotide sequence ID" value="NZ_CP016090.1"/>
</dbReference>
<evidence type="ECO:0000256" key="4">
    <source>
        <dbReference type="ARBA" id="ARBA00022989"/>
    </source>
</evidence>
<organism evidence="8 9">
    <name type="scientific">Clostridium beijerinckii</name>
    <name type="common">Clostridium MP</name>
    <dbReference type="NCBI Taxonomy" id="1520"/>
    <lineage>
        <taxon>Bacteria</taxon>
        <taxon>Bacillati</taxon>
        <taxon>Bacillota</taxon>
        <taxon>Clostridia</taxon>
        <taxon>Eubacteriales</taxon>
        <taxon>Clostridiaceae</taxon>
        <taxon>Clostridium</taxon>
    </lineage>
</organism>
<feature type="transmembrane region" description="Helical" evidence="6">
    <location>
        <begin position="34"/>
        <end position="57"/>
    </location>
</feature>
<dbReference type="PANTHER" id="PTHR33885:SF3">
    <property type="entry name" value="PHAGE SHOCK PROTEIN C"/>
    <property type="match status" value="1"/>
</dbReference>
<name>A0A1B9BHC6_CLOBE</name>
<evidence type="ECO:0000256" key="5">
    <source>
        <dbReference type="ARBA" id="ARBA00023136"/>
    </source>
</evidence>
<comment type="caution">
    <text evidence="8">The sequence shown here is derived from an EMBL/GenBank/DDBJ whole genome shotgun (WGS) entry which is preliminary data.</text>
</comment>
<evidence type="ECO:0000313" key="8">
    <source>
        <dbReference type="EMBL" id="NRV10059.1"/>
    </source>
</evidence>
<sequence>MEKRLYLSAADKKLAGVCGGIAEYFGLDSTLVRIGWAILIVCAGSGLLLYIICALIIPKQPLL</sequence>
<evidence type="ECO:0000256" key="3">
    <source>
        <dbReference type="ARBA" id="ARBA00022692"/>
    </source>
</evidence>
<evidence type="ECO:0000313" key="9">
    <source>
        <dbReference type="Proteomes" id="UP000821656"/>
    </source>
</evidence>
<keyword evidence="4 6" id="KW-1133">Transmembrane helix</keyword>
<evidence type="ECO:0000256" key="2">
    <source>
        <dbReference type="ARBA" id="ARBA00022475"/>
    </source>
</evidence>
<dbReference type="GO" id="GO:0005886">
    <property type="term" value="C:plasma membrane"/>
    <property type="evidence" value="ECO:0007669"/>
    <property type="project" value="UniProtKB-SubCell"/>
</dbReference>
<evidence type="ECO:0000259" key="7">
    <source>
        <dbReference type="Pfam" id="PF04024"/>
    </source>
</evidence>
<comment type="subcellular location">
    <subcellularLocation>
        <location evidence="1">Cell membrane</location>
        <topology evidence="1">Single-pass membrane protein</topology>
    </subcellularLocation>
</comment>